<gene>
    <name evidence="4" type="ORF">QBC47DRAFT_394514</name>
</gene>
<keyword evidence="1" id="KW-0539">Nucleus</keyword>
<evidence type="ECO:0000259" key="3">
    <source>
        <dbReference type="PROSITE" id="PS50048"/>
    </source>
</evidence>
<dbReference type="InterPro" id="IPR053175">
    <property type="entry name" value="DHMBA_Reg_Transcription_Factor"/>
</dbReference>
<evidence type="ECO:0000256" key="1">
    <source>
        <dbReference type="ARBA" id="ARBA00023242"/>
    </source>
</evidence>
<feature type="domain" description="Zn(2)-C6 fungal-type" evidence="3">
    <location>
        <begin position="10"/>
        <end position="38"/>
    </location>
</feature>
<name>A0AAJ0B359_9PEZI</name>
<dbReference type="Pfam" id="PF00172">
    <property type="entry name" value="Zn_clus"/>
    <property type="match status" value="1"/>
</dbReference>
<dbReference type="Proteomes" id="UP001239445">
    <property type="component" value="Unassembled WGS sequence"/>
</dbReference>
<dbReference type="InterPro" id="IPR021858">
    <property type="entry name" value="Fun_TF"/>
</dbReference>
<reference evidence="4" key="1">
    <citation type="submission" date="2023-06" db="EMBL/GenBank/DDBJ databases">
        <title>Genome-scale phylogeny and comparative genomics of the fungal order Sordariales.</title>
        <authorList>
            <consortium name="Lawrence Berkeley National Laboratory"/>
            <person name="Hensen N."/>
            <person name="Bonometti L."/>
            <person name="Westerberg I."/>
            <person name="Brannstrom I.O."/>
            <person name="Guillou S."/>
            <person name="Cros-Aarteil S."/>
            <person name="Calhoun S."/>
            <person name="Haridas S."/>
            <person name="Kuo A."/>
            <person name="Mondo S."/>
            <person name="Pangilinan J."/>
            <person name="Riley R."/>
            <person name="Labutti K."/>
            <person name="Andreopoulos B."/>
            <person name="Lipzen A."/>
            <person name="Chen C."/>
            <person name="Yanf M."/>
            <person name="Daum C."/>
            <person name="Ng V."/>
            <person name="Clum A."/>
            <person name="Steindorff A."/>
            <person name="Ohm R."/>
            <person name="Martin F."/>
            <person name="Silar P."/>
            <person name="Natvig D."/>
            <person name="Lalanne C."/>
            <person name="Gautier V."/>
            <person name="Ament-Velasquez S.L."/>
            <person name="Kruys A."/>
            <person name="Hutchinson M.I."/>
            <person name="Powell A.J."/>
            <person name="Barry K."/>
            <person name="Miller A.N."/>
            <person name="Grigoriev I.V."/>
            <person name="Debuchy R."/>
            <person name="Gladieux P."/>
            <person name="Thoren M.H."/>
            <person name="Johannesson H."/>
        </authorList>
    </citation>
    <scope>NUCLEOTIDE SEQUENCE</scope>
    <source>
        <strain evidence="4">PSN4</strain>
    </source>
</reference>
<comment type="caution">
    <text evidence="4">The sequence shown here is derived from an EMBL/GenBank/DDBJ whole genome shotgun (WGS) entry which is preliminary data.</text>
</comment>
<feature type="compositionally biased region" description="Low complexity" evidence="2">
    <location>
        <begin position="72"/>
        <end position="93"/>
    </location>
</feature>
<organism evidence="4 5">
    <name type="scientific">Echria macrotheca</name>
    <dbReference type="NCBI Taxonomy" id="438768"/>
    <lineage>
        <taxon>Eukaryota</taxon>
        <taxon>Fungi</taxon>
        <taxon>Dikarya</taxon>
        <taxon>Ascomycota</taxon>
        <taxon>Pezizomycotina</taxon>
        <taxon>Sordariomycetes</taxon>
        <taxon>Sordariomycetidae</taxon>
        <taxon>Sordariales</taxon>
        <taxon>Schizotheciaceae</taxon>
        <taxon>Echria</taxon>
    </lineage>
</organism>
<dbReference type="InterPro" id="IPR001138">
    <property type="entry name" value="Zn2Cys6_DnaBD"/>
</dbReference>
<dbReference type="SUPFAM" id="SSF57701">
    <property type="entry name" value="Zn2/Cys6 DNA-binding domain"/>
    <property type="match status" value="1"/>
</dbReference>
<dbReference type="EMBL" id="MU839848">
    <property type="protein sequence ID" value="KAK1750325.1"/>
    <property type="molecule type" value="Genomic_DNA"/>
</dbReference>
<dbReference type="PANTHER" id="PTHR38791">
    <property type="entry name" value="ZN(II)2CYS6 TRANSCRIPTION FACTOR (EUROFUNG)-RELATED-RELATED"/>
    <property type="match status" value="1"/>
</dbReference>
<feature type="region of interest" description="Disordered" evidence="2">
    <location>
        <begin position="67"/>
        <end position="100"/>
    </location>
</feature>
<accession>A0AAJ0B359</accession>
<dbReference type="InterPro" id="IPR036864">
    <property type="entry name" value="Zn2-C6_fun-type_DNA-bd_sf"/>
</dbReference>
<sequence>MAFYGTPSKACERCRQRKVKCDLRKPTCRTCERLGVPCPGYRDLVDVLFRDESARFTRNVRGLRAGGAGIVSGATTGPETGPSSSSTSSVPAPAQQPTRSALQQLLPSSGLLPRPLSSSAVEAGANFFLATYAHSGPPGSTDFHQWMSTTMARDGPDGQLLGTIIEAIGMAALSNLHYAPQLAAQSRVRYGQALMAANRALRHPTHAFSDATLATVILMSLYEFVSFDSFSSYTGWTAHIEGVAAVFRHRGDSQFDSAFGRDTFNHFRWQCTLGSVQLDADIPATFYDLDELLRARQHKQPARPDEIRDQKLGEICFRIHGLQRAIRSGRMSESSQAIYSAAMAIDGELESVTRGWSFVTVDDTVSPESCFHGKRHIYSDMWDAHAWNNWRCVRILVNRIAMLHSAHQNAVAAHTAVVRHLATDICISTASFQEHPHIIQLFFPLNLVASEPLVSQEVRAWTVRELRRVSAAAGYGKARLIADRMAKSMSGGSGSGDSVSSDI</sequence>
<dbReference type="PROSITE" id="PS50048">
    <property type="entry name" value="ZN2_CY6_FUNGAL_2"/>
    <property type="match status" value="1"/>
</dbReference>
<evidence type="ECO:0000313" key="4">
    <source>
        <dbReference type="EMBL" id="KAK1750325.1"/>
    </source>
</evidence>
<dbReference type="GO" id="GO:0000981">
    <property type="term" value="F:DNA-binding transcription factor activity, RNA polymerase II-specific"/>
    <property type="evidence" value="ECO:0007669"/>
    <property type="project" value="InterPro"/>
</dbReference>
<dbReference type="AlphaFoldDB" id="A0AAJ0B359"/>
<protein>
    <recommendedName>
        <fullName evidence="3">Zn(2)-C6 fungal-type domain-containing protein</fullName>
    </recommendedName>
</protein>
<evidence type="ECO:0000256" key="2">
    <source>
        <dbReference type="SAM" id="MobiDB-lite"/>
    </source>
</evidence>
<dbReference type="CDD" id="cd00067">
    <property type="entry name" value="GAL4"/>
    <property type="match status" value="1"/>
</dbReference>
<proteinExistence type="predicted"/>
<keyword evidence="5" id="KW-1185">Reference proteome</keyword>
<evidence type="ECO:0000313" key="5">
    <source>
        <dbReference type="Proteomes" id="UP001239445"/>
    </source>
</evidence>
<dbReference type="SMART" id="SM00066">
    <property type="entry name" value="GAL4"/>
    <property type="match status" value="1"/>
</dbReference>
<dbReference type="PROSITE" id="PS00463">
    <property type="entry name" value="ZN2_CY6_FUNGAL_1"/>
    <property type="match status" value="1"/>
</dbReference>
<dbReference type="Gene3D" id="4.10.240.10">
    <property type="entry name" value="Zn(2)-C6 fungal-type DNA-binding domain"/>
    <property type="match status" value="1"/>
</dbReference>
<dbReference type="Pfam" id="PF11951">
    <property type="entry name" value="Fungal_trans_2"/>
    <property type="match status" value="1"/>
</dbReference>
<dbReference type="GO" id="GO:0008270">
    <property type="term" value="F:zinc ion binding"/>
    <property type="evidence" value="ECO:0007669"/>
    <property type="project" value="InterPro"/>
</dbReference>